<name>D7CWR1_TRURR</name>
<feature type="transmembrane region" description="Helical" evidence="6">
    <location>
        <begin position="71"/>
        <end position="97"/>
    </location>
</feature>
<dbReference type="AlphaFoldDB" id="D7CWR1"/>
<keyword evidence="4 6" id="KW-1133">Transmembrane helix</keyword>
<dbReference type="eggNOG" id="COG0398">
    <property type="taxonomic scope" value="Bacteria"/>
</dbReference>
<dbReference type="GO" id="GO:0005886">
    <property type="term" value="C:plasma membrane"/>
    <property type="evidence" value="ECO:0007669"/>
    <property type="project" value="UniProtKB-SubCell"/>
</dbReference>
<feature type="domain" description="VTT" evidence="8">
    <location>
        <begin position="85"/>
        <end position="196"/>
    </location>
</feature>
<proteinExistence type="inferred from homology"/>
<dbReference type="STRING" id="649638.Trad_0009"/>
<comment type="similarity">
    <text evidence="6">Belongs to the TVP38/TMEM64 family.</text>
</comment>
<reference evidence="10" key="1">
    <citation type="submission" date="2010-05" db="EMBL/GenBank/DDBJ databases">
        <title>The complete genome of Truepera radiovictris DSM 17093.</title>
        <authorList>
            <consortium name="US DOE Joint Genome Institute (JGI-PGF)"/>
            <person name="Lucas S."/>
            <person name="Copeland A."/>
            <person name="Lapidus A."/>
            <person name="Glavina del Rio T."/>
            <person name="Dalin E."/>
            <person name="Tice H."/>
            <person name="Bruce D."/>
            <person name="Goodwin L."/>
            <person name="Pitluck S."/>
            <person name="Kyrpides N."/>
            <person name="Mavromatis K."/>
            <person name="Ovchinnikova G."/>
            <person name="Munk A.C."/>
            <person name="Detter J.C."/>
            <person name="Han C."/>
            <person name="Tapia R."/>
            <person name="Land M."/>
            <person name="Hauser L."/>
            <person name="Markowitz V."/>
            <person name="Cheng J.-F."/>
            <person name="Hugenholtz P."/>
            <person name="Woyke T."/>
            <person name="Wu D."/>
            <person name="Tindall B."/>
            <person name="Pomrenke H.G."/>
            <person name="Brambilla E."/>
            <person name="Klenk H.-P."/>
            <person name="Eisen J.A."/>
        </authorList>
    </citation>
    <scope>NUCLEOTIDE SEQUENCE [LARGE SCALE GENOMIC DNA]</scope>
    <source>
        <strain evidence="10">DSM 17093 / CIP 108686 / LMG 22925 / RQ-24</strain>
    </source>
</reference>
<reference evidence="9 10" key="2">
    <citation type="journal article" date="2011" name="Stand. Genomic Sci.">
        <title>Complete genome sequence of Truepera radiovictrix type strain (RQ-24).</title>
        <authorList>
            <person name="Ivanova N."/>
            <person name="Rohde C."/>
            <person name="Munk C."/>
            <person name="Nolan M."/>
            <person name="Lucas S."/>
            <person name="Del Rio T.G."/>
            <person name="Tice H."/>
            <person name="Deshpande S."/>
            <person name="Cheng J.F."/>
            <person name="Tapia R."/>
            <person name="Han C."/>
            <person name="Goodwin L."/>
            <person name="Pitluck S."/>
            <person name="Liolios K."/>
            <person name="Mavromatis K."/>
            <person name="Mikhailova N."/>
            <person name="Pati A."/>
            <person name="Chen A."/>
            <person name="Palaniappan K."/>
            <person name="Land M."/>
            <person name="Hauser L."/>
            <person name="Chang Y.J."/>
            <person name="Jeffries C.D."/>
            <person name="Brambilla E."/>
            <person name="Rohde M."/>
            <person name="Goker M."/>
            <person name="Tindall B.J."/>
            <person name="Woyke T."/>
            <person name="Bristow J."/>
            <person name="Eisen J.A."/>
            <person name="Markowitz V."/>
            <person name="Hugenholtz P."/>
            <person name="Kyrpides N.C."/>
            <person name="Klenk H.P."/>
            <person name="Lapidus A."/>
        </authorList>
    </citation>
    <scope>NUCLEOTIDE SEQUENCE [LARGE SCALE GENOMIC DNA]</scope>
    <source>
        <strain evidence="10">DSM 17093 / CIP 108686 / LMG 22925 / RQ-24</strain>
    </source>
</reference>
<protein>
    <recommendedName>
        <fullName evidence="6">TVP38/TMEM64 family membrane protein</fullName>
    </recommendedName>
</protein>
<feature type="region of interest" description="Disordered" evidence="7">
    <location>
        <begin position="1"/>
        <end position="20"/>
    </location>
</feature>
<feature type="transmembrane region" description="Helical" evidence="6">
    <location>
        <begin position="104"/>
        <end position="126"/>
    </location>
</feature>
<keyword evidence="2 6" id="KW-1003">Cell membrane</keyword>
<keyword evidence="3 6" id="KW-0812">Transmembrane</keyword>
<dbReference type="InterPro" id="IPR032816">
    <property type="entry name" value="VTT_dom"/>
</dbReference>
<dbReference type="KEGG" id="tra:Trad_0009"/>
<evidence type="ECO:0000256" key="7">
    <source>
        <dbReference type="SAM" id="MobiDB-lite"/>
    </source>
</evidence>
<accession>D7CWR1</accession>
<gene>
    <name evidence="9" type="ordered locus">Trad_0009</name>
</gene>
<evidence type="ECO:0000259" key="8">
    <source>
        <dbReference type="Pfam" id="PF09335"/>
    </source>
</evidence>
<dbReference type="RefSeq" id="WP_013176532.1">
    <property type="nucleotide sequence ID" value="NC_014221.1"/>
</dbReference>
<evidence type="ECO:0000256" key="6">
    <source>
        <dbReference type="RuleBase" id="RU366058"/>
    </source>
</evidence>
<dbReference type="PANTHER" id="PTHR12677:SF59">
    <property type="entry name" value="GOLGI APPARATUS MEMBRANE PROTEIN TVP38-RELATED"/>
    <property type="match status" value="1"/>
</dbReference>
<comment type="subcellular location">
    <subcellularLocation>
        <location evidence="1 6">Cell membrane</location>
        <topology evidence="1 6">Multi-pass membrane protein</topology>
    </subcellularLocation>
</comment>
<evidence type="ECO:0000256" key="3">
    <source>
        <dbReference type="ARBA" id="ARBA00022692"/>
    </source>
</evidence>
<dbReference type="Proteomes" id="UP000000379">
    <property type="component" value="Chromosome"/>
</dbReference>
<dbReference type="Pfam" id="PF09335">
    <property type="entry name" value="VTT_dom"/>
    <property type="match status" value="1"/>
</dbReference>
<evidence type="ECO:0000256" key="1">
    <source>
        <dbReference type="ARBA" id="ARBA00004651"/>
    </source>
</evidence>
<evidence type="ECO:0000313" key="9">
    <source>
        <dbReference type="EMBL" id="ADI13152.1"/>
    </source>
</evidence>
<keyword evidence="10" id="KW-1185">Reference proteome</keyword>
<evidence type="ECO:0000256" key="5">
    <source>
        <dbReference type="ARBA" id="ARBA00023136"/>
    </source>
</evidence>
<feature type="transmembrane region" description="Helical" evidence="6">
    <location>
        <begin position="173"/>
        <end position="197"/>
    </location>
</feature>
<dbReference type="HOGENOM" id="CLU_038944_8_2_0"/>
<dbReference type="OrthoDB" id="9812980at2"/>
<feature type="transmembrane region" description="Helical" evidence="6">
    <location>
        <begin position="209"/>
        <end position="229"/>
    </location>
</feature>
<keyword evidence="5 6" id="KW-0472">Membrane</keyword>
<dbReference type="InterPro" id="IPR015414">
    <property type="entry name" value="TMEM64"/>
</dbReference>
<organism evidence="9 10">
    <name type="scientific">Truepera radiovictrix (strain DSM 17093 / CIP 108686 / LMG 22925 / RQ-24)</name>
    <dbReference type="NCBI Taxonomy" id="649638"/>
    <lineage>
        <taxon>Bacteria</taxon>
        <taxon>Thermotogati</taxon>
        <taxon>Deinococcota</taxon>
        <taxon>Deinococci</taxon>
        <taxon>Trueperales</taxon>
        <taxon>Trueperaceae</taxon>
        <taxon>Truepera</taxon>
    </lineage>
</organism>
<evidence type="ECO:0000256" key="4">
    <source>
        <dbReference type="ARBA" id="ARBA00022989"/>
    </source>
</evidence>
<dbReference type="EMBL" id="CP002049">
    <property type="protein sequence ID" value="ADI13152.1"/>
    <property type="molecule type" value="Genomic_DNA"/>
</dbReference>
<sequence>MPEPKRTERTRRRRSAGEGGQRRTLHTLVVVALWLGGLLALWLFARAQGQTPGGLLQELLEALRVHPLAPFLLFGLYLVRPLFLLPVTLLTLTAGLLFGAFWGFWYAAAATLASATVAYIVGRFFAQDLPGRFGQGVSTRLQRFPFETVLLCRFLLLPGDLVNYLAGFLRVRLGAFLLATLIGGAPGLLVGVLAGASLEGLPGEVRLNAWYLVASGVLLGLSLGVSRWLRRRNPLGRNPL</sequence>
<evidence type="ECO:0000313" key="10">
    <source>
        <dbReference type="Proteomes" id="UP000000379"/>
    </source>
</evidence>
<evidence type="ECO:0000256" key="2">
    <source>
        <dbReference type="ARBA" id="ARBA00022475"/>
    </source>
</evidence>
<feature type="transmembrane region" description="Helical" evidence="6">
    <location>
        <begin position="146"/>
        <end position="166"/>
    </location>
</feature>
<dbReference type="PANTHER" id="PTHR12677">
    <property type="entry name" value="GOLGI APPARATUS MEMBRANE PROTEIN TVP38-RELATED"/>
    <property type="match status" value="1"/>
</dbReference>